<organism evidence="1 2">
    <name type="scientific">Lasius platythorax</name>
    <dbReference type="NCBI Taxonomy" id="488582"/>
    <lineage>
        <taxon>Eukaryota</taxon>
        <taxon>Metazoa</taxon>
        <taxon>Ecdysozoa</taxon>
        <taxon>Arthropoda</taxon>
        <taxon>Hexapoda</taxon>
        <taxon>Insecta</taxon>
        <taxon>Pterygota</taxon>
        <taxon>Neoptera</taxon>
        <taxon>Endopterygota</taxon>
        <taxon>Hymenoptera</taxon>
        <taxon>Apocrita</taxon>
        <taxon>Aculeata</taxon>
        <taxon>Formicoidea</taxon>
        <taxon>Formicidae</taxon>
        <taxon>Formicinae</taxon>
        <taxon>Lasius</taxon>
        <taxon>Lasius</taxon>
    </lineage>
</organism>
<accession>A0AAV2NMW0</accession>
<protein>
    <submittedName>
        <fullName evidence="1">Uncharacterized protein</fullName>
    </submittedName>
</protein>
<dbReference type="AlphaFoldDB" id="A0AAV2NMW0"/>
<evidence type="ECO:0000313" key="1">
    <source>
        <dbReference type="EMBL" id="CAL1681090.1"/>
    </source>
</evidence>
<keyword evidence="2" id="KW-1185">Reference proteome</keyword>
<sequence>MLSARFAAAISTAGQNNVLRSSSWKASAEFVYKMNKVIDAMNVYRLNNWKGEKGPLSDDNAMIEELLMSFMEWCSKWSTSPDKTSRPPCFDGMITTVQAILSTYRSIKQHYPDFKLATALCNQDSVEHTRNFFILINVL</sequence>
<gene>
    <name evidence="1" type="ORF">LPLAT_LOCUS7242</name>
</gene>
<name>A0AAV2NMW0_9HYME</name>
<dbReference type="EMBL" id="OZ034826">
    <property type="protein sequence ID" value="CAL1681090.1"/>
    <property type="molecule type" value="Genomic_DNA"/>
</dbReference>
<reference evidence="1" key="1">
    <citation type="submission" date="2024-04" db="EMBL/GenBank/DDBJ databases">
        <authorList>
            <consortium name="Molecular Ecology Group"/>
        </authorList>
    </citation>
    <scope>NUCLEOTIDE SEQUENCE</scope>
</reference>
<evidence type="ECO:0000313" key="2">
    <source>
        <dbReference type="Proteomes" id="UP001497644"/>
    </source>
</evidence>
<proteinExistence type="predicted"/>
<dbReference type="Proteomes" id="UP001497644">
    <property type="component" value="Chromosome 3"/>
</dbReference>